<organism evidence="2 3">
    <name type="scientific">Claviceps pusilla</name>
    <dbReference type="NCBI Taxonomy" id="123648"/>
    <lineage>
        <taxon>Eukaryota</taxon>
        <taxon>Fungi</taxon>
        <taxon>Dikarya</taxon>
        <taxon>Ascomycota</taxon>
        <taxon>Pezizomycotina</taxon>
        <taxon>Sordariomycetes</taxon>
        <taxon>Hypocreomycetidae</taxon>
        <taxon>Hypocreales</taxon>
        <taxon>Clavicipitaceae</taxon>
        <taxon>Claviceps</taxon>
    </lineage>
</organism>
<dbReference type="Gene3D" id="3.30.300.30">
    <property type="match status" value="1"/>
</dbReference>
<evidence type="ECO:0000259" key="1">
    <source>
        <dbReference type="Pfam" id="PF13193"/>
    </source>
</evidence>
<dbReference type="SUPFAM" id="SSF56801">
    <property type="entry name" value="Acetyl-CoA synthetase-like"/>
    <property type="match status" value="1"/>
</dbReference>
<dbReference type="InterPro" id="IPR025110">
    <property type="entry name" value="AMP-bd_C"/>
</dbReference>
<dbReference type="AlphaFoldDB" id="A0A9P7STN0"/>
<evidence type="ECO:0000313" key="3">
    <source>
        <dbReference type="Proteomes" id="UP000748025"/>
    </source>
</evidence>
<protein>
    <recommendedName>
        <fullName evidence="1">AMP-binding enzyme C-terminal domain-containing protein</fullName>
    </recommendedName>
</protein>
<dbReference type="PANTHER" id="PTHR24096">
    <property type="entry name" value="LONG-CHAIN-FATTY-ACID--COA LIGASE"/>
    <property type="match status" value="1"/>
</dbReference>
<gene>
    <name evidence="2" type="ORF">E4U43_004932</name>
</gene>
<dbReference type="Pfam" id="PF13193">
    <property type="entry name" value="AMP-binding_C"/>
    <property type="match status" value="1"/>
</dbReference>
<proteinExistence type="predicted"/>
<accession>A0A9P7STN0</accession>
<dbReference type="Proteomes" id="UP000748025">
    <property type="component" value="Unassembled WGS sequence"/>
</dbReference>
<feature type="domain" description="AMP-binding enzyme C-terminal" evidence="1">
    <location>
        <begin position="14"/>
        <end position="88"/>
    </location>
</feature>
<dbReference type="InterPro" id="IPR045851">
    <property type="entry name" value="AMP-bd_C_sf"/>
</dbReference>
<dbReference type="OrthoDB" id="6509636at2759"/>
<comment type="caution">
    <text evidence="2">The sequence shown here is derived from an EMBL/GenBank/DDBJ whole genome shotgun (WGS) entry which is preliminary data.</text>
</comment>
<sequence>ELIKVKGFQVAPSELEGHLLDHDGVKDCAVIRVTRNGQEHPQAHIVRRDSTVTAASILEFMDQRLSPYKRLSGGIVFTDSIPKSASGKILHRMIPDRQSSMQARL</sequence>
<dbReference type="GO" id="GO:0016405">
    <property type="term" value="F:CoA-ligase activity"/>
    <property type="evidence" value="ECO:0007669"/>
    <property type="project" value="TreeGrafter"/>
</dbReference>
<dbReference type="PANTHER" id="PTHR24096:SF424">
    <property type="entry name" value="ACETYL-COA SYNTHETASE-LIKE PROTEIN-RELATED"/>
    <property type="match status" value="1"/>
</dbReference>
<keyword evidence="3" id="KW-1185">Reference proteome</keyword>
<feature type="non-terminal residue" evidence="2">
    <location>
        <position position="1"/>
    </location>
</feature>
<name>A0A9P7STN0_9HYPO</name>
<reference evidence="2" key="1">
    <citation type="journal article" date="2020" name="bioRxiv">
        <title>Whole genome comparisons of ergot fungi reveals the divergence and evolution of species within the genus Claviceps are the result of varying mechanisms driving genome evolution and host range expansion.</title>
        <authorList>
            <person name="Wyka S.A."/>
            <person name="Mondo S.J."/>
            <person name="Liu M."/>
            <person name="Dettman J."/>
            <person name="Nalam V."/>
            <person name="Broders K.D."/>
        </authorList>
    </citation>
    <scope>NUCLEOTIDE SEQUENCE</scope>
    <source>
        <strain evidence="2">CCC 602</strain>
    </source>
</reference>
<evidence type="ECO:0000313" key="2">
    <source>
        <dbReference type="EMBL" id="KAG5987803.1"/>
    </source>
</evidence>
<dbReference type="EMBL" id="SRPW01003216">
    <property type="protein sequence ID" value="KAG5987803.1"/>
    <property type="molecule type" value="Genomic_DNA"/>
</dbReference>